<feature type="signal peptide" evidence="3">
    <location>
        <begin position="1"/>
        <end position="23"/>
    </location>
</feature>
<evidence type="ECO:0000313" key="5">
    <source>
        <dbReference type="EMBL" id="KAK1360740.1"/>
    </source>
</evidence>
<dbReference type="SMART" id="SM00108">
    <property type="entry name" value="B_lectin"/>
    <property type="match status" value="1"/>
</dbReference>
<dbReference type="Pfam" id="PF01453">
    <property type="entry name" value="B_lectin"/>
    <property type="match status" value="1"/>
</dbReference>
<dbReference type="CDD" id="cd00028">
    <property type="entry name" value="B_lectin"/>
    <property type="match status" value="1"/>
</dbReference>
<name>A0AAD8H497_9APIA</name>
<reference evidence="5" key="1">
    <citation type="submission" date="2023-02" db="EMBL/GenBank/DDBJ databases">
        <title>Genome of toxic invasive species Heracleum sosnowskyi carries increased number of genes despite the absence of recent whole-genome duplications.</title>
        <authorList>
            <person name="Schelkunov M."/>
            <person name="Shtratnikova V."/>
            <person name="Makarenko M."/>
            <person name="Klepikova A."/>
            <person name="Omelchenko D."/>
            <person name="Novikova G."/>
            <person name="Obukhova E."/>
            <person name="Bogdanov V."/>
            <person name="Penin A."/>
            <person name="Logacheva M."/>
        </authorList>
    </citation>
    <scope>NUCLEOTIDE SEQUENCE</scope>
    <source>
        <strain evidence="5">Hsosn_3</strain>
        <tissue evidence="5">Leaf</tissue>
    </source>
</reference>
<gene>
    <name evidence="5" type="ORF">POM88_045214</name>
</gene>
<evidence type="ECO:0000256" key="1">
    <source>
        <dbReference type="ARBA" id="ARBA00022729"/>
    </source>
</evidence>
<dbReference type="PROSITE" id="PS50927">
    <property type="entry name" value="BULB_LECTIN"/>
    <property type="match status" value="1"/>
</dbReference>
<keyword evidence="6" id="KW-1185">Reference proteome</keyword>
<sequence>MACTTLNIFSTILLLSILTNSYALDVLRRNKTIRDGDTIVSGNNEFFTSGSSTNRYVGIWFKKKSYGTIVWVANRNTPLNNTSGMLRIDNKAIILFANATNTTIRSSNSSTFVNNPVAQLLDTGNLVFRDDQEGGPDNFVWQSFDYPGDTMLPGMKFGKDLVTG</sequence>
<dbReference type="PANTHER" id="PTHR32444:SF235">
    <property type="entry name" value="OS01G0783900 PROTEIN"/>
    <property type="match status" value="1"/>
</dbReference>
<accession>A0AAD8H497</accession>
<dbReference type="Proteomes" id="UP001237642">
    <property type="component" value="Unassembled WGS sequence"/>
</dbReference>
<evidence type="ECO:0000259" key="4">
    <source>
        <dbReference type="PROSITE" id="PS50927"/>
    </source>
</evidence>
<comment type="caution">
    <text evidence="5">The sequence shown here is derived from an EMBL/GenBank/DDBJ whole genome shotgun (WGS) entry which is preliminary data.</text>
</comment>
<dbReference type="PANTHER" id="PTHR32444">
    <property type="entry name" value="BULB-TYPE LECTIN DOMAIN-CONTAINING PROTEIN"/>
    <property type="match status" value="1"/>
</dbReference>
<dbReference type="InterPro" id="IPR036426">
    <property type="entry name" value="Bulb-type_lectin_dom_sf"/>
</dbReference>
<dbReference type="Gene3D" id="2.90.10.10">
    <property type="entry name" value="Bulb-type lectin domain"/>
    <property type="match status" value="1"/>
</dbReference>
<dbReference type="EMBL" id="JAUIZM010000010">
    <property type="protein sequence ID" value="KAK1360740.1"/>
    <property type="molecule type" value="Genomic_DNA"/>
</dbReference>
<organism evidence="5 6">
    <name type="scientific">Heracleum sosnowskyi</name>
    <dbReference type="NCBI Taxonomy" id="360622"/>
    <lineage>
        <taxon>Eukaryota</taxon>
        <taxon>Viridiplantae</taxon>
        <taxon>Streptophyta</taxon>
        <taxon>Embryophyta</taxon>
        <taxon>Tracheophyta</taxon>
        <taxon>Spermatophyta</taxon>
        <taxon>Magnoliopsida</taxon>
        <taxon>eudicotyledons</taxon>
        <taxon>Gunneridae</taxon>
        <taxon>Pentapetalae</taxon>
        <taxon>asterids</taxon>
        <taxon>campanulids</taxon>
        <taxon>Apiales</taxon>
        <taxon>Apiaceae</taxon>
        <taxon>Apioideae</taxon>
        <taxon>apioid superclade</taxon>
        <taxon>Tordylieae</taxon>
        <taxon>Tordyliinae</taxon>
        <taxon>Heracleum</taxon>
    </lineage>
</organism>
<evidence type="ECO:0000256" key="2">
    <source>
        <dbReference type="ARBA" id="ARBA00023180"/>
    </source>
</evidence>
<proteinExistence type="predicted"/>
<evidence type="ECO:0000313" key="6">
    <source>
        <dbReference type="Proteomes" id="UP001237642"/>
    </source>
</evidence>
<evidence type="ECO:0000256" key="3">
    <source>
        <dbReference type="SAM" id="SignalP"/>
    </source>
</evidence>
<dbReference type="InterPro" id="IPR001480">
    <property type="entry name" value="Bulb-type_lectin_dom"/>
</dbReference>
<protein>
    <submittedName>
        <fullName evidence="5">Bulb-type lectin domain-containing protein</fullName>
    </submittedName>
</protein>
<keyword evidence="1 3" id="KW-0732">Signal</keyword>
<feature type="domain" description="Bulb-type lectin" evidence="4">
    <location>
        <begin position="24"/>
        <end position="141"/>
    </location>
</feature>
<reference evidence="5" key="2">
    <citation type="submission" date="2023-05" db="EMBL/GenBank/DDBJ databases">
        <authorList>
            <person name="Schelkunov M.I."/>
        </authorList>
    </citation>
    <scope>NUCLEOTIDE SEQUENCE</scope>
    <source>
        <strain evidence="5">Hsosn_3</strain>
        <tissue evidence="5">Leaf</tissue>
    </source>
</reference>
<keyword evidence="2" id="KW-0325">Glycoprotein</keyword>
<feature type="chain" id="PRO_5042218842" evidence="3">
    <location>
        <begin position="24"/>
        <end position="164"/>
    </location>
</feature>
<dbReference type="AlphaFoldDB" id="A0AAD8H497"/>
<dbReference type="SUPFAM" id="SSF51110">
    <property type="entry name" value="alpha-D-mannose-specific plant lectins"/>
    <property type="match status" value="1"/>
</dbReference>